<dbReference type="EMBL" id="CAIX01000055">
    <property type="protein sequence ID" value="CCI43744.1"/>
    <property type="molecule type" value="Genomic_DNA"/>
</dbReference>
<feature type="region of interest" description="Disordered" evidence="1">
    <location>
        <begin position="24"/>
        <end position="45"/>
    </location>
</feature>
<organism evidence="2 3">
    <name type="scientific">Albugo candida</name>
    <dbReference type="NCBI Taxonomy" id="65357"/>
    <lineage>
        <taxon>Eukaryota</taxon>
        <taxon>Sar</taxon>
        <taxon>Stramenopiles</taxon>
        <taxon>Oomycota</taxon>
        <taxon>Peronosporomycetes</taxon>
        <taxon>Albuginales</taxon>
        <taxon>Albuginaceae</taxon>
        <taxon>Albugo</taxon>
    </lineage>
</organism>
<dbReference type="Proteomes" id="UP000053237">
    <property type="component" value="Unassembled WGS sequence"/>
</dbReference>
<sequence>MANKTALTAFVCVHHFRKSIKITARKQRESNLNTPSNRRASSRSQVRALLTGQPSFDINLARCEARTSSCNVRPHTSARDKRARKYHFAILNRNQLQYFAFINAKAMHRCVEVDD</sequence>
<dbReference type="AlphaFoldDB" id="A0A024GAN8"/>
<proteinExistence type="predicted"/>
<evidence type="ECO:0000313" key="3">
    <source>
        <dbReference type="Proteomes" id="UP000053237"/>
    </source>
</evidence>
<evidence type="ECO:0000256" key="1">
    <source>
        <dbReference type="SAM" id="MobiDB-lite"/>
    </source>
</evidence>
<evidence type="ECO:0000313" key="2">
    <source>
        <dbReference type="EMBL" id="CCI43744.1"/>
    </source>
</evidence>
<accession>A0A024GAN8</accession>
<dbReference type="InParanoid" id="A0A024GAN8"/>
<name>A0A024GAN8_9STRA</name>
<comment type="caution">
    <text evidence="2">The sequence shown here is derived from an EMBL/GenBank/DDBJ whole genome shotgun (WGS) entry which is preliminary data.</text>
</comment>
<gene>
    <name evidence="2" type="ORF">BN9_045280</name>
</gene>
<reference evidence="2 3" key="1">
    <citation type="submission" date="2012-05" db="EMBL/GenBank/DDBJ databases">
        <title>Recombination and specialization in a pathogen metapopulation.</title>
        <authorList>
            <person name="Gardiner A."/>
            <person name="Kemen E."/>
            <person name="Schultz-Larsen T."/>
            <person name="MacLean D."/>
            <person name="Van Oosterhout C."/>
            <person name="Jones J.D.G."/>
        </authorList>
    </citation>
    <scope>NUCLEOTIDE SEQUENCE [LARGE SCALE GENOMIC DNA]</scope>
    <source>
        <strain evidence="2 3">Ac Nc2</strain>
    </source>
</reference>
<keyword evidence="3" id="KW-1185">Reference proteome</keyword>
<protein>
    <submittedName>
        <fullName evidence="2">Uncharacterized protein</fullName>
    </submittedName>
</protein>
<feature type="compositionally biased region" description="Polar residues" evidence="1">
    <location>
        <begin position="30"/>
        <end position="45"/>
    </location>
</feature>